<keyword evidence="6 7" id="KW-0472">Membrane</keyword>
<sequence length="225" mass="25082">MKRNLAIKLILLLIFLSLGPAFSARAETGIEDLTPNEYKQREFKKNTELLHEKSLTEKKVQMSELQRGLKLSVPKDDSYNDVISTLFEGSKKESNTITAKAEQLKLFSSENKAALSDKKNKILEEQLKTVFSIKPKKDSYNEVLTSIFTSNNMENNTITAKAKELKLFSGDASGFQNDEEENADSGLANKGVIITLAVLLLLFVIVLFALLIPKMVPGGIEEPKK</sequence>
<keyword evidence="4 7" id="KW-0812">Transmembrane</keyword>
<comment type="caution">
    <text evidence="9">The sequence shown here is derived from an EMBL/GenBank/DDBJ whole genome shotgun (WGS) entry which is preliminary data.</text>
</comment>
<evidence type="ECO:0000256" key="3">
    <source>
        <dbReference type="ARBA" id="ARBA00022475"/>
    </source>
</evidence>
<evidence type="ECO:0000256" key="8">
    <source>
        <dbReference type="SAM" id="SignalP"/>
    </source>
</evidence>
<accession>A0A398B1Z2</accession>
<dbReference type="RefSeq" id="WP_119114739.1">
    <property type="nucleotide sequence ID" value="NZ_CBCSEO010000029.1"/>
</dbReference>
<dbReference type="Pfam" id="PF10661">
    <property type="entry name" value="EssA"/>
    <property type="match status" value="1"/>
</dbReference>
<dbReference type="InterPro" id="IPR034026">
    <property type="entry name" value="EssA"/>
</dbReference>
<feature type="chain" id="PRO_5017444169" evidence="8">
    <location>
        <begin position="27"/>
        <end position="225"/>
    </location>
</feature>
<organism evidence="9 10">
    <name type="scientific">Mesobacillus zeae</name>
    <dbReference type="NCBI Taxonomy" id="1917180"/>
    <lineage>
        <taxon>Bacteria</taxon>
        <taxon>Bacillati</taxon>
        <taxon>Bacillota</taxon>
        <taxon>Bacilli</taxon>
        <taxon>Bacillales</taxon>
        <taxon>Bacillaceae</taxon>
        <taxon>Mesobacillus</taxon>
    </lineage>
</organism>
<gene>
    <name evidence="9" type="primary">essA</name>
    <name evidence="9" type="ORF">D1970_20640</name>
</gene>
<keyword evidence="5 7" id="KW-1133">Transmembrane helix</keyword>
<evidence type="ECO:0000313" key="10">
    <source>
        <dbReference type="Proteomes" id="UP000265816"/>
    </source>
</evidence>
<evidence type="ECO:0000256" key="1">
    <source>
        <dbReference type="ARBA" id="ARBA00004162"/>
    </source>
</evidence>
<dbReference type="NCBIfam" id="TIGR03927">
    <property type="entry name" value="T7SS_EssA_Firm"/>
    <property type="match status" value="1"/>
</dbReference>
<dbReference type="AlphaFoldDB" id="A0A398B1Z2"/>
<comment type="similarity">
    <text evidence="2">Belongs to the EssA family.</text>
</comment>
<proteinExistence type="inferred from homology"/>
<evidence type="ECO:0000256" key="7">
    <source>
        <dbReference type="SAM" id="Phobius"/>
    </source>
</evidence>
<dbReference type="OrthoDB" id="2437241at2"/>
<evidence type="ECO:0000256" key="5">
    <source>
        <dbReference type="ARBA" id="ARBA00022989"/>
    </source>
</evidence>
<evidence type="ECO:0000256" key="2">
    <source>
        <dbReference type="ARBA" id="ARBA00008570"/>
    </source>
</evidence>
<protein>
    <submittedName>
        <fullName evidence="9">Type VII secretion protein EssA</fullName>
    </submittedName>
</protein>
<keyword evidence="10" id="KW-1185">Reference proteome</keyword>
<dbReference type="Proteomes" id="UP000265816">
    <property type="component" value="Unassembled WGS sequence"/>
</dbReference>
<evidence type="ECO:0000313" key="9">
    <source>
        <dbReference type="EMBL" id="RID81903.1"/>
    </source>
</evidence>
<dbReference type="InterPro" id="IPR018920">
    <property type="entry name" value="EssA/YueC"/>
</dbReference>
<dbReference type="EMBL" id="QWVT01000046">
    <property type="protein sequence ID" value="RID81903.1"/>
    <property type="molecule type" value="Genomic_DNA"/>
</dbReference>
<comment type="subcellular location">
    <subcellularLocation>
        <location evidence="1">Cell membrane</location>
        <topology evidence="1">Single-pass membrane protein</topology>
    </subcellularLocation>
</comment>
<feature type="signal peptide" evidence="8">
    <location>
        <begin position="1"/>
        <end position="26"/>
    </location>
</feature>
<name>A0A398B1Z2_9BACI</name>
<dbReference type="GO" id="GO:0005886">
    <property type="term" value="C:plasma membrane"/>
    <property type="evidence" value="ECO:0007669"/>
    <property type="project" value="UniProtKB-SubCell"/>
</dbReference>
<evidence type="ECO:0000256" key="4">
    <source>
        <dbReference type="ARBA" id="ARBA00022692"/>
    </source>
</evidence>
<reference evidence="9 10" key="1">
    <citation type="submission" date="2018-08" db="EMBL/GenBank/DDBJ databases">
        <title>Bacillus jemisoniae sp. nov., Bacillus chryseoplanitiae sp. nov., Bacillus resnikiae sp. nov., and Bacillus frankliniae sp. nov., isolated from Viking spacecraft and associated surfaces.</title>
        <authorList>
            <person name="Seuylemezian A."/>
            <person name="Vaishampayan P."/>
        </authorList>
    </citation>
    <scope>NUCLEOTIDE SEQUENCE [LARGE SCALE GENOMIC DNA]</scope>
    <source>
        <strain evidence="9 10">JJ-247</strain>
    </source>
</reference>
<keyword evidence="8" id="KW-0732">Signal</keyword>
<evidence type="ECO:0000256" key="6">
    <source>
        <dbReference type="ARBA" id="ARBA00023136"/>
    </source>
</evidence>
<feature type="transmembrane region" description="Helical" evidence="7">
    <location>
        <begin position="192"/>
        <end position="212"/>
    </location>
</feature>
<keyword evidence="3" id="KW-1003">Cell membrane</keyword>